<feature type="region of interest" description="Disordered" evidence="2">
    <location>
        <begin position="63"/>
        <end position="84"/>
    </location>
</feature>
<dbReference type="SUPFAM" id="SSF117916">
    <property type="entry name" value="Fe-S cluster assembly (FSCA) domain-like"/>
    <property type="match status" value="1"/>
</dbReference>
<dbReference type="PANTHER" id="PTHR11178">
    <property type="entry name" value="IRON-SULFUR CLUSTER SCAFFOLD PROTEIN NFU-RELATED"/>
    <property type="match status" value="1"/>
</dbReference>
<gene>
    <name evidence="5" type="ORF">cyc_08690</name>
</gene>
<sequence length="494" mass="53227">MLLLWLSSLTPVAVQQSLNSPFRAEYAHESSEEAARLDFRNTAFCIITLQEKRHYTARRAAAKAQSQVLHPRKPAGIADSSPAAQEPPHGALIFHRLVFRSCGYSCIQERKMYGLSVRRAVAATQPRKSSARALHVAAVSAFPERLHGRLLTTSASPATPQNGNRRQSASLSWGPLGLTAAAHLDTIQRVAAPRFLSSSASPVMESIPVEETPNPNALKFRPLLPRPLVNAKGSFASRNFTKTSPGTILAPPPLLLESALLLSSPVPPSAALPLVKGASGVCLILTGRQPTTARKKNHKITTFSAHFPSGFSGVADSPMAQAILQERGVVSVLLGAGFVSVVKEAEAQWEDLKPREHAHEASSAAEAPMGPEEEELFESIKETLNCRVRPMLQGDGGDLEVLRFDSETGQLYVHLLGSCQGCPSSTVTVKRGMEQMLKYYYPEASGLHPALCSVARSVISCRLSTARTLARGVEAVVECDENGEPLQPEDEEAE</sequence>
<comment type="caution">
    <text evidence="5">The sequence shown here is derived from an EMBL/GenBank/DDBJ whole genome shotgun (WGS) entry which is preliminary data.</text>
</comment>
<feature type="region of interest" description="Disordered" evidence="2">
    <location>
        <begin position="353"/>
        <end position="373"/>
    </location>
</feature>
<accession>A0A1D3D4J7</accession>
<comment type="similarity">
    <text evidence="1">Belongs to the NifU family.</text>
</comment>
<dbReference type="InterPro" id="IPR014824">
    <property type="entry name" value="Nfu/NifU_N"/>
</dbReference>
<dbReference type="GO" id="GO:0005506">
    <property type="term" value="F:iron ion binding"/>
    <property type="evidence" value="ECO:0007669"/>
    <property type="project" value="InterPro"/>
</dbReference>
<dbReference type="EMBL" id="JROU02000766">
    <property type="protein sequence ID" value="OEH78370.1"/>
    <property type="molecule type" value="Genomic_DNA"/>
</dbReference>
<evidence type="ECO:0000313" key="6">
    <source>
        <dbReference type="Proteomes" id="UP000095192"/>
    </source>
</evidence>
<evidence type="ECO:0000256" key="3">
    <source>
        <dbReference type="SAM" id="SignalP"/>
    </source>
</evidence>
<dbReference type="SUPFAM" id="SSF110836">
    <property type="entry name" value="Hypothetical protein SAV1430"/>
    <property type="match status" value="1"/>
</dbReference>
<organism evidence="5 6">
    <name type="scientific">Cyclospora cayetanensis</name>
    <dbReference type="NCBI Taxonomy" id="88456"/>
    <lineage>
        <taxon>Eukaryota</taxon>
        <taxon>Sar</taxon>
        <taxon>Alveolata</taxon>
        <taxon>Apicomplexa</taxon>
        <taxon>Conoidasida</taxon>
        <taxon>Coccidia</taxon>
        <taxon>Eucoccidiorida</taxon>
        <taxon>Eimeriorina</taxon>
        <taxon>Eimeriidae</taxon>
        <taxon>Cyclospora</taxon>
    </lineage>
</organism>
<dbReference type="VEuPathDB" id="ToxoDB:cyc_08690"/>
<evidence type="ECO:0000259" key="4">
    <source>
        <dbReference type="SMART" id="SM00932"/>
    </source>
</evidence>
<keyword evidence="3" id="KW-0732">Signal</keyword>
<dbReference type="AlphaFoldDB" id="A0A1D3D4J7"/>
<feature type="signal peptide" evidence="3">
    <location>
        <begin position="1"/>
        <end position="15"/>
    </location>
</feature>
<feature type="chain" id="PRO_5012158802" evidence="3">
    <location>
        <begin position="16"/>
        <end position="494"/>
    </location>
</feature>
<dbReference type="Gene3D" id="3.30.1370.70">
    <property type="entry name" value="Scaffold protein Nfu/NifU, N-terminal domain"/>
    <property type="match status" value="1"/>
</dbReference>
<feature type="domain" description="Scaffold protein Nfu/NifU N-terminal" evidence="4">
    <location>
        <begin position="295"/>
        <end position="361"/>
    </location>
</feature>
<dbReference type="InParanoid" id="A0A1D3D4J7"/>
<proteinExistence type="inferred from homology"/>
<dbReference type="SMART" id="SM00932">
    <property type="entry name" value="Nfu_N"/>
    <property type="match status" value="1"/>
</dbReference>
<name>A0A1D3D4J7_9EIME</name>
<dbReference type="GO" id="GO:0051536">
    <property type="term" value="F:iron-sulfur cluster binding"/>
    <property type="evidence" value="ECO:0007669"/>
    <property type="project" value="InterPro"/>
</dbReference>
<dbReference type="Proteomes" id="UP000095192">
    <property type="component" value="Unassembled WGS sequence"/>
</dbReference>
<dbReference type="InterPro" id="IPR036498">
    <property type="entry name" value="Nfu/NifU_N_sf"/>
</dbReference>
<dbReference type="PANTHER" id="PTHR11178:SF1">
    <property type="entry name" value="NFU1 IRON-SULFUR CLUSTER SCAFFOLD HOMOLOG, MITOCHONDRIAL"/>
    <property type="match status" value="1"/>
</dbReference>
<protein>
    <submittedName>
        <fullName evidence="5">Family domain-containing protein</fullName>
    </submittedName>
</protein>
<dbReference type="GO" id="GO:0016226">
    <property type="term" value="P:iron-sulfur cluster assembly"/>
    <property type="evidence" value="ECO:0007669"/>
    <property type="project" value="InterPro"/>
</dbReference>
<keyword evidence="6" id="KW-1185">Reference proteome</keyword>
<dbReference type="Pfam" id="PF01106">
    <property type="entry name" value="NifU"/>
    <property type="match status" value="1"/>
</dbReference>
<dbReference type="VEuPathDB" id="ToxoDB:LOC34624340"/>
<evidence type="ECO:0000313" key="5">
    <source>
        <dbReference type="EMBL" id="OEH78370.1"/>
    </source>
</evidence>
<dbReference type="InterPro" id="IPR034904">
    <property type="entry name" value="FSCA_dom_sf"/>
</dbReference>
<evidence type="ECO:0000256" key="2">
    <source>
        <dbReference type="SAM" id="MobiDB-lite"/>
    </source>
</evidence>
<evidence type="ECO:0000256" key="1">
    <source>
        <dbReference type="ARBA" id="ARBA00006420"/>
    </source>
</evidence>
<dbReference type="Pfam" id="PF08712">
    <property type="entry name" value="Nfu_N"/>
    <property type="match status" value="1"/>
</dbReference>
<dbReference type="InterPro" id="IPR001075">
    <property type="entry name" value="NIF_FeS_clus_asmbl_NifU_C"/>
</dbReference>
<feature type="compositionally biased region" description="Low complexity" evidence="2">
    <location>
        <begin position="361"/>
        <end position="370"/>
    </location>
</feature>
<reference evidence="5 6" key="1">
    <citation type="journal article" date="2016" name="BMC Genomics">
        <title>Comparative genomics reveals Cyclospora cayetanensis possesses coccidia-like metabolism and invasion components but unique surface antigens.</title>
        <authorList>
            <person name="Liu S."/>
            <person name="Wang L."/>
            <person name="Zheng H."/>
            <person name="Xu Z."/>
            <person name="Roellig D.M."/>
            <person name="Li N."/>
            <person name="Frace M.A."/>
            <person name="Tang K."/>
            <person name="Arrowood M.J."/>
            <person name="Moss D.M."/>
            <person name="Zhang L."/>
            <person name="Feng Y."/>
            <person name="Xiao L."/>
        </authorList>
    </citation>
    <scope>NUCLEOTIDE SEQUENCE [LARGE SCALE GENOMIC DNA]</scope>
    <source>
        <strain evidence="5 6">CHN_HEN01</strain>
    </source>
</reference>
<dbReference type="Gene3D" id="3.30.300.130">
    <property type="entry name" value="Fe-S cluster assembly (FSCA)"/>
    <property type="match status" value="1"/>
</dbReference>